<dbReference type="InterPro" id="IPR016040">
    <property type="entry name" value="NAD(P)-bd_dom"/>
</dbReference>
<dbReference type="eggNOG" id="COG0702">
    <property type="taxonomic scope" value="Bacteria"/>
</dbReference>
<dbReference type="STRING" id="714943.Mucpa_3502"/>
<dbReference type="HOGENOM" id="CLU_025711_4_4_10"/>
<evidence type="ECO:0000259" key="1">
    <source>
        <dbReference type="Pfam" id="PF13460"/>
    </source>
</evidence>
<dbReference type="SUPFAM" id="SSF51735">
    <property type="entry name" value="NAD(P)-binding Rossmann-fold domains"/>
    <property type="match status" value="1"/>
</dbReference>
<proteinExistence type="predicted"/>
<dbReference type="PANTHER" id="PTHR43355">
    <property type="entry name" value="FLAVIN REDUCTASE (NADPH)"/>
    <property type="match status" value="1"/>
</dbReference>
<name>H1YIQ5_9SPHI</name>
<gene>
    <name evidence="2" type="ORF">Mucpa_3502</name>
</gene>
<dbReference type="Proteomes" id="UP000002774">
    <property type="component" value="Chromosome"/>
</dbReference>
<dbReference type="AlphaFoldDB" id="H1YIQ5"/>
<sequence>MTQNITVALLGGTGKTGSYLTYQLLSHGFKVRSLIRRPEVYPVSPTLMEVVKGDIKDPQTAHLLLQGCDVVISTIGQIKGETLISSLATTNILCAMREFNIKRYILITGLTLDMPGDNKTEYIRQLTDYMKQTYPEIVADKQSVAAILDKSDIDWTIVRLPYIETTDERWHPVVDLHDCPGGKISTTDLAYFLISQISDRQYIRKAPFIGSDR</sequence>
<dbReference type="OrthoDB" id="9790734at2"/>
<evidence type="ECO:0000313" key="2">
    <source>
        <dbReference type="EMBL" id="EHQ27600.1"/>
    </source>
</evidence>
<dbReference type="Gene3D" id="3.40.50.720">
    <property type="entry name" value="NAD(P)-binding Rossmann-like Domain"/>
    <property type="match status" value="1"/>
</dbReference>
<feature type="domain" description="NAD(P)-binding" evidence="1">
    <location>
        <begin position="11"/>
        <end position="199"/>
    </location>
</feature>
<dbReference type="GO" id="GO:0016646">
    <property type="term" value="F:oxidoreductase activity, acting on the CH-NH group of donors, NAD or NADP as acceptor"/>
    <property type="evidence" value="ECO:0007669"/>
    <property type="project" value="TreeGrafter"/>
</dbReference>
<organism evidence="2 3">
    <name type="scientific">Mucilaginibacter paludis DSM 18603</name>
    <dbReference type="NCBI Taxonomy" id="714943"/>
    <lineage>
        <taxon>Bacteria</taxon>
        <taxon>Pseudomonadati</taxon>
        <taxon>Bacteroidota</taxon>
        <taxon>Sphingobacteriia</taxon>
        <taxon>Sphingobacteriales</taxon>
        <taxon>Sphingobacteriaceae</taxon>
        <taxon>Mucilaginibacter</taxon>
    </lineage>
</organism>
<dbReference type="Pfam" id="PF13460">
    <property type="entry name" value="NAD_binding_10"/>
    <property type="match status" value="1"/>
</dbReference>
<dbReference type="InterPro" id="IPR051606">
    <property type="entry name" value="Polyketide_Oxido-like"/>
</dbReference>
<dbReference type="EMBL" id="CM001403">
    <property type="protein sequence ID" value="EHQ27600.1"/>
    <property type="molecule type" value="Genomic_DNA"/>
</dbReference>
<reference evidence="2" key="1">
    <citation type="submission" date="2011-09" db="EMBL/GenBank/DDBJ databases">
        <title>The permanent draft genome of Mucilaginibacter paludis DSM 18603.</title>
        <authorList>
            <consortium name="US DOE Joint Genome Institute (JGI-PGF)"/>
            <person name="Lucas S."/>
            <person name="Han J."/>
            <person name="Lapidus A."/>
            <person name="Bruce D."/>
            <person name="Goodwin L."/>
            <person name="Pitluck S."/>
            <person name="Peters L."/>
            <person name="Kyrpides N."/>
            <person name="Mavromatis K."/>
            <person name="Ivanova N."/>
            <person name="Mikhailova N."/>
            <person name="Held B."/>
            <person name="Detter J.C."/>
            <person name="Tapia R."/>
            <person name="Han C."/>
            <person name="Land M."/>
            <person name="Hauser L."/>
            <person name="Markowitz V."/>
            <person name="Cheng J.-F."/>
            <person name="Hugenholtz P."/>
            <person name="Woyke T."/>
            <person name="Wu D."/>
            <person name="Tindall B."/>
            <person name="Brambilla E."/>
            <person name="Klenk H.-P."/>
            <person name="Eisen J.A."/>
        </authorList>
    </citation>
    <scope>NUCLEOTIDE SEQUENCE [LARGE SCALE GENOMIC DNA]</scope>
    <source>
        <strain evidence="2">DSM 18603</strain>
    </source>
</reference>
<dbReference type="InterPro" id="IPR036291">
    <property type="entry name" value="NAD(P)-bd_dom_sf"/>
</dbReference>
<accession>H1YIQ5</accession>
<dbReference type="PANTHER" id="PTHR43355:SF2">
    <property type="entry name" value="FLAVIN REDUCTASE (NADPH)"/>
    <property type="match status" value="1"/>
</dbReference>
<evidence type="ECO:0000313" key="3">
    <source>
        <dbReference type="Proteomes" id="UP000002774"/>
    </source>
</evidence>
<keyword evidence="3" id="KW-1185">Reference proteome</keyword>
<dbReference type="RefSeq" id="WP_008508111.1">
    <property type="nucleotide sequence ID" value="NZ_CM001403.1"/>
</dbReference>
<protein>
    <submittedName>
        <fullName evidence="2">NADH-flavin reductase-like protein</fullName>
    </submittedName>
</protein>